<proteinExistence type="predicted"/>
<keyword evidence="2" id="KW-1185">Reference proteome</keyword>
<gene>
    <name evidence="1" type="ORF">BOTBODRAFT_31895</name>
</gene>
<evidence type="ECO:0000313" key="1">
    <source>
        <dbReference type="EMBL" id="KDQ15227.1"/>
    </source>
</evidence>
<name>A0A067MTP1_BOTB1</name>
<dbReference type="InParanoid" id="A0A067MTP1"/>
<reference evidence="2" key="1">
    <citation type="journal article" date="2014" name="Proc. Natl. Acad. Sci. U.S.A.">
        <title>Extensive sampling of basidiomycete genomes demonstrates inadequacy of the white-rot/brown-rot paradigm for wood decay fungi.</title>
        <authorList>
            <person name="Riley R."/>
            <person name="Salamov A.A."/>
            <person name="Brown D.W."/>
            <person name="Nagy L.G."/>
            <person name="Floudas D."/>
            <person name="Held B.W."/>
            <person name="Levasseur A."/>
            <person name="Lombard V."/>
            <person name="Morin E."/>
            <person name="Otillar R."/>
            <person name="Lindquist E.A."/>
            <person name="Sun H."/>
            <person name="LaButti K.M."/>
            <person name="Schmutz J."/>
            <person name="Jabbour D."/>
            <person name="Luo H."/>
            <person name="Baker S.E."/>
            <person name="Pisabarro A.G."/>
            <person name="Walton J.D."/>
            <person name="Blanchette R.A."/>
            <person name="Henrissat B."/>
            <person name="Martin F."/>
            <person name="Cullen D."/>
            <person name="Hibbett D.S."/>
            <person name="Grigoriev I.V."/>
        </authorList>
    </citation>
    <scope>NUCLEOTIDE SEQUENCE [LARGE SCALE GENOMIC DNA]</scope>
    <source>
        <strain evidence="2">FD-172 SS1</strain>
    </source>
</reference>
<accession>A0A067MTP1</accession>
<dbReference type="AlphaFoldDB" id="A0A067MTP1"/>
<dbReference type="Proteomes" id="UP000027195">
    <property type="component" value="Unassembled WGS sequence"/>
</dbReference>
<feature type="non-terminal residue" evidence="1">
    <location>
        <position position="1"/>
    </location>
</feature>
<evidence type="ECO:0000313" key="2">
    <source>
        <dbReference type="Proteomes" id="UP000027195"/>
    </source>
</evidence>
<organism evidence="1 2">
    <name type="scientific">Botryobasidium botryosum (strain FD-172 SS1)</name>
    <dbReference type="NCBI Taxonomy" id="930990"/>
    <lineage>
        <taxon>Eukaryota</taxon>
        <taxon>Fungi</taxon>
        <taxon>Dikarya</taxon>
        <taxon>Basidiomycota</taxon>
        <taxon>Agaricomycotina</taxon>
        <taxon>Agaricomycetes</taxon>
        <taxon>Cantharellales</taxon>
        <taxon>Botryobasidiaceae</taxon>
        <taxon>Botryobasidium</taxon>
    </lineage>
</organism>
<dbReference type="HOGENOM" id="CLU_126089_1_0_1"/>
<sequence>YHAFDGISSALYPLPSSLACSNLPHIEALLIGLAITTVAADSFWIQPGDVDALGIKQAFQHYVTSGAAENVKAAVLEAFPKHIGSYSTHDCNTKLLQIFMDNHIDPPTAGQPSGSGSA</sequence>
<protein>
    <submittedName>
        <fullName evidence="1">Uncharacterized protein</fullName>
    </submittedName>
</protein>
<dbReference type="EMBL" id="KL198033">
    <property type="protein sequence ID" value="KDQ15227.1"/>
    <property type="molecule type" value="Genomic_DNA"/>
</dbReference>